<evidence type="ECO:0000313" key="1">
    <source>
        <dbReference type="EMBL" id="MDZ8161267.1"/>
    </source>
</evidence>
<dbReference type="RefSeq" id="WP_194423907.1">
    <property type="nucleotide sequence ID" value="NZ_BAAAPT010000001.1"/>
</dbReference>
<name>A0ABU5N5B3_9MICO</name>
<dbReference type="Proteomes" id="UP001291912">
    <property type="component" value="Unassembled WGS sequence"/>
</dbReference>
<dbReference type="EMBL" id="JAWJYN010000001">
    <property type="protein sequence ID" value="MDZ8161267.1"/>
    <property type="molecule type" value="Genomic_DNA"/>
</dbReference>
<reference evidence="1 2" key="1">
    <citation type="submission" date="2023-10" db="EMBL/GenBank/DDBJ databases">
        <title>Microbacterium xanthum sp. nov., isolated from seaweed.</title>
        <authorList>
            <person name="Lee S.D."/>
        </authorList>
    </citation>
    <scope>NUCLEOTIDE SEQUENCE [LARGE SCALE GENOMIC DNA]</scope>
    <source>
        <strain evidence="1 2">KCTC 19124</strain>
    </source>
</reference>
<organism evidence="1 2">
    <name type="scientific">Microbacterium aquimaris</name>
    <dbReference type="NCBI Taxonomy" id="459816"/>
    <lineage>
        <taxon>Bacteria</taxon>
        <taxon>Bacillati</taxon>
        <taxon>Actinomycetota</taxon>
        <taxon>Actinomycetes</taxon>
        <taxon>Micrococcales</taxon>
        <taxon>Microbacteriaceae</taxon>
        <taxon>Microbacterium</taxon>
    </lineage>
</organism>
<evidence type="ECO:0000313" key="2">
    <source>
        <dbReference type="Proteomes" id="UP001291912"/>
    </source>
</evidence>
<sequence>MSRQHDPSDVQGDALDTGADDVSAVSFDNGTRVVVTAWDGEATVTVSALDGAAALAVERFLADGVWE</sequence>
<comment type="caution">
    <text evidence="1">The sequence shown here is derived from an EMBL/GenBank/DDBJ whole genome shotgun (WGS) entry which is preliminary data.</text>
</comment>
<keyword evidence="2" id="KW-1185">Reference proteome</keyword>
<accession>A0ABU5N5B3</accession>
<proteinExistence type="predicted"/>
<gene>
    <name evidence="1" type="ORF">R2Q92_05410</name>
</gene>
<protein>
    <submittedName>
        <fullName evidence="1">Uncharacterized protein</fullName>
    </submittedName>
</protein>